<dbReference type="EMBL" id="PYHR01000002">
    <property type="protein sequence ID" value="PWD50225.1"/>
    <property type="molecule type" value="Genomic_DNA"/>
</dbReference>
<dbReference type="RefSeq" id="WP_109228608.1">
    <property type="nucleotide sequence ID" value="NZ_PYHR01000002.1"/>
</dbReference>
<keyword evidence="1" id="KW-0472">Membrane</keyword>
<dbReference type="Proteomes" id="UP000245166">
    <property type="component" value="Unassembled WGS sequence"/>
</dbReference>
<gene>
    <name evidence="2" type="ORF">C8046_05655</name>
</gene>
<reference evidence="2 3" key="1">
    <citation type="submission" date="2018-03" db="EMBL/GenBank/DDBJ databases">
        <title>Genome assembly of novel Miniimonas species PCH200.</title>
        <authorList>
            <person name="Thakur V."/>
            <person name="Kumar V."/>
            <person name="Singh D."/>
        </authorList>
    </citation>
    <scope>NUCLEOTIDE SEQUENCE [LARGE SCALE GENOMIC DNA]</scope>
    <source>
        <strain evidence="2 3">PCH200</strain>
    </source>
</reference>
<feature type="transmembrane region" description="Helical" evidence="1">
    <location>
        <begin position="35"/>
        <end position="58"/>
    </location>
</feature>
<evidence type="ECO:0000256" key="1">
    <source>
        <dbReference type="SAM" id="Phobius"/>
    </source>
</evidence>
<sequence length="125" mass="12858">MASVLVTALVRVIAGLAWAGMPAGYDVPPFEGALPAAASLAVLGTTAFLSGLAVNLVYRRLGGWAGTLALPFVLAPSLVAHWGLLDDVEAGSGFGATAWGWWVALPCIAVAALITHLLLRRLPID</sequence>
<keyword evidence="1" id="KW-0812">Transmembrane</keyword>
<dbReference type="OrthoDB" id="4862385at2"/>
<organism evidence="2 3">
    <name type="scientific">Serinibacter arcticus</name>
    <dbReference type="NCBI Taxonomy" id="1655435"/>
    <lineage>
        <taxon>Bacteria</taxon>
        <taxon>Bacillati</taxon>
        <taxon>Actinomycetota</taxon>
        <taxon>Actinomycetes</taxon>
        <taxon>Micrococcales</taxon>
        <taxon>Beutenbergiaceae</taxon>
        <taxon>Serinibacter</taxon>
    </lineage>
</organism>
<keyword evidence="1" id="KW-1133">Transmembrane helix</keyword>
<accession>A0A2U1ZTB0</accession>
<feature type="transmembrane region" description="Helical" evidence="1">
    <location>
        <begin position="65"/>
        <end position="84"/>
    </location>
</feature>
<keyword evidence="3" id="KW-1185">Reference proteome</keyword>
<feature type="transmembrane region" description="Helical" evidence="1">
    <location>
        <begin position="99"/>
        <end position="119"/>
    </location>
</feature>
<evidence type="ECO:0000313" key="3">
    <source>
        <dbReference type="Proteomes" id="UP000245166"/>
    </source>
</evidence>
<evidence type="ECO:0000313" key="2">
    <source>
        <dbReference type="EMBL" id="PWD50225.1"/>
    </source>
</evidence>
<comment type="caution">
    <text evidence="2">The sequence shown here is derived from an EMBL/GenBank/DDBJ whole genome shotgun (WGS) entry which is preliminary data.</text>
</comment>
<protein>
    <submittedName>
        <fullName evidence="2">Uncharacterized protein</fullName>
    </submittedName>
</protein>
<proteinExistence type="predicted"/>
<name>A0A2U1ZTB0_9MICO</name>
<dbReference type="AlphaFoldDB" id="A0A2U1ZTB0"/>